<dbReference type="EMBL" id="JAFCMP010000283">
    <property type="protein sequence ID" value="KAG5181900.1"/>
    <property type="molecule type" value="Genomic_DNA"/>
</dbReference>
<dbReference type="SUPFAM" id="SSF55298">
    <property type="entry name" value="YjgF-like"/>
    <property type="match status" value="1"/>
</dbReference>
<dbReference type="InterPro" id="IPR035959">
    <property type="entry name" value="RutC-like_sf"/>
</dbReference>
<protein>
    <submittedName>
        <fullName evidence="2">Endoribonuclease L-PSP</fullName>
    </submittedName>
</protein>
<dbReference type="Pfam" id="PF14588">
    <property type="entry name" value="YjgF_endoribonc"/>
    <property type="match status" value="1"/>
</dbReference>
<sequence>MSEVERRLIEAGLRLPSAAAPVANYVPAVRVGDLIFISGQICFGEDGAIAPAHRGKLGDTVSEADGRAAARVAGLNVLAQLKLAVGDFDRVARCVRLCGYINAAPDYDALPQIMNGASDLMVLAFGETGRHARTTVGVAQLPLDSAVEVEGIFAMA</sequence>
<name>A0A836CD06_9STRA</name>
<keyword evidence="3" id="KW-1185">Reference proteome</keyword>
<dbReference type="InterPro" id="IPR013813">
    <property type="entry name" value="Endoribo_LPSP/chorism_mut-like"/>
</dbReference>
<accession>A0A836CD06</accession>
<gene>
    <name evidence="2" type="ORF">JKP88DRAFT_182095</name>
</gene>
<evidence type="ECO:0000313" key="2">
    <source>
        <dbReference type="EMBL" id="KAG5181900.1"/>
    </source>
</evidence>
<dbReference type="CDD" id="cd02199">
    <property type="entry name" value="YjgF_YER057c_UK114_like_1"/>
    <property type="match status" value="1"/>
</dbReference>
<reference evidence="2" key="1">
    <citation type="submission" date="2021-02" db="EMBL/GenBank/DDBJ databases">
        <title>First Annotated Genome of the Yellow-green Alga Tribonema minus.</title>
        <authorList>
            <person name="Mahan K.M."/>
        </authorList>
    </citation>
    <scope>NUCLEOTIDE SEQUENCE</scope>
    <source>
        <strain evidence="2">UTEX B ZZ1240</strain>
    </source>
</reference>
<feature type="domain" description="Endoribonuclease L-PSP/chorismate mutase-like" evidence="1">
    <location>
        <begin position="5"/>
        <end position="148"/>
    </location>
</feature>
<dbReference type="PANTHER" id="PTHR43760">
    <property type="entry name" value="ENDORIBONUCLEASE-RELATED"/>
    <property type="match status" value="1"/>
</dbReference>
<organism evidence="2 3">
    <name type="scientific">Tribonema minus</name>
    <dbReference type="NCBI Taxonomy" id="303371"/>
    <lineage>
        <taxon>Eukaryota</taxon>
        <taxon>Sar</taxon>
        <taxon>Stramenopiles</taxon>
        <taxon>Ochrophyta</taxon>
        <taxon>PX clade</taxon>
        <taxon>Xanthophyceae</taxon>
        <taxon>Tribonematales</taxon>
        <taxon>Tribonemataceae</taxon>
        <taxon>Tribonema</taxon>
    </lineage>
</organism>
<dbReference type="Proteomes" id="UP000664859">
    <property type="component" value="Unassembled WGS sequence"/>
</dbReference>
<dbReference type="Gene3D" id="3.30.1330.40">
    <property type="entry name" value="RutC-like"/>
    <property type="match status" value="1"/>
</dbReference>
<dbReference type="PANTHER" id="PTHR43760:SF1">
    <property type="entry name" value="ENDORIBONUCLEASE L-PSP_CHORISMATE MUTASE-LIKE DOMAIN-CONTAINING PROTEIN"/>
    <property type="match status" value="1"/>
</dbReference>
<dbReference type="OrthoDB" id="309640at2759"/>
<proteinExistence type="predicted"/>
<evidence type="ECO:0000259" key="1">
    <source>
        <dbReference type="Pfam" id="PF14588"/>
    </source>
</evidence>
<evidence type="ECO:0000313" key="3">
    <source>
        <dbReference type="Proteomes" id="UP000664859"/>
    </source>
</evidence>
<comment type="caution">
    <text evidence="2">The sequence shown here is derived from an EMBL/GenBank/DDBJ whole genome shotgun (WGS) entry which is preliminary data.</text>
</comment>
<dbReference type="AlphaFoldDB" id="A0A836CD06"/>